<comment type="caution">
    <text evidence="1">The sequence shown here is derived from an EMBL/GenBank/DDBJ whole genome shotgun (WGS) entry which is preliminary data.</text>
</comment>
<dbReference type="GO" id="GO:0032259">
    <property type="term" value="P:methylation"/>
    <property type="evidence" value="ECO:0007669"/>
    <property type="project" value="UniProtKB-KW"/>
</dbReference>
<dbReference type="Proteomes" id="UP000188268">
    <property type="component" value="Unassembled WGS sequence"/>
</dbReference>
<name>A0A1R3G0Y1_COCAP</name>
<evidence type="ECO:0000313" key="2">
    <source>
        <dbReference type="Proteomes" id="UP000188268"/>
    </source>
</evidence>
<evidence type="ECO:0000313" key="1">
    <source>
        <dbReference type="EMBL" id="OMO51713.1"/>
    </source>
</evidence>
<gene>
    <name evidence="1" type="ORF">CCACVL1_29636</name>
</gene>
<organism evidence="1 2">
    <name type="scientific">Corchorus capsularis</name>
    <name type="common">Jute</name>
    <dbReference type="NCBI Taxonomy" id="210143"/>
    <lineage>
        <taxon>Eukaryota</taxon>
        <taxon>Viridiplantae</taxon>
        <taxon>Streptophyta</taxon>
        <taxon>Embryophyta</taxon>
        <taxon>Tracheophyta</taxon>
        <taxon>Spermatophyta</taxon>
        <taxon>Magnoliopsida</taxon>
        <taxon>eudicotyledons</taxon>
        <taxon>Gunneridae</taxon>
        <taxon>Pentapetalae</taxon>
        <taxon>rosids</taxon>
        <taxon>malvids</taxon>
        <taxon>Malvales</taxon>
        <taxon>Malvaceae</taxon>
        <taxon>Grewioideae</taxon>
        <taxon>Apeibeae</taxon>
        <taxon>Corchorus</taxon>
    </lineage>
</organism>
<reference evidence="1 2" key="1">
    <citation type="submission" date="2013-09" db="EMBL/GenBank/DDBJ databases">
        <title>Corchorus capsularis genome sequencing.</title>
        <authorList>
            <person name="Alam M."/>
            <person name="Haque M.S."/>
            <person name="Islam M.S."/>
            <person name="Emdad E.M."/>
            <person name="Islam M.M."/>
            <person name="Ahmed B."/>
            <person name="Halim A."/>
            <person name="Hossen Q.M.M."/>
            <person name="Hossain M.Z."/>
            <person name="Ahmed R."/>
            <person name="Khan M.M."/>
            <person name="Islam R."/>
            <person name="Rashid M.M."/>
            <person name="Khan S.A."/>
            <person name="Rahman M.S."/>
            <person name="Alam M."/>
        </authorList>
    </citation>
    <scope>NUCLEOTIDE SEQUENCE [LARGE SCALE GENOMIC DNA]</scope>
    <source>
        <strain evidence="2">cv. CVL-1</strain>
        <tissue evidence="1">Whole seedling</tissue>
    </source>
</reference>
<proteinExistence type="predicted"/>
<keyword evidence="1" id="KW-0489">Methyltransferase</keyword>
<protein>
    <submittedName>
        <fullName evidence="1">Codeine O-demethylase-like protein</fullName>
    </submittedName>
</protein>
<keyword evidence="2" id="KW-1185">Reference proteome</keyword>
<dbReference type="GO" id="GO:0008168">
    <property type="term" value="F:methyltransferase activity"/>
    <property type="evidence" value="ECO:0007669"/>
    <property type="project" value="UniProtKB-KW"/>
</dbReference>
<dbReference type="AlphaFoldDB" id="A0A1R3G0Y1"/>
<sequence>MTYQGVENGIAGPCNWCHTIERKKNNRVLVAAAAAVVKKFLKPNRQLSSCSRVFDLRKT</sequence>
<dbReference type="Gramene" id="OMO51713">
    <property type="protein sequence ID" value="OMO51713"/>
    <property type="gene ID" value="CCACVL1_29636"/>
</dbReference>
<dbReference type="EMBL" id="AWWV01015717">
    <property type="protein sequence ID" value="OMO51713.1"/>
    <property type="molecule type" value="Genomic_DNA"/>
</dbReference>
<keyword evidence="1" id="KW-0808">Transferase</keyword>
<accession>A0A1R3G0Y1</accession>